<evidence type="ECO:0000259" key="8">
    <source>
        <dbReference type="PROSITE" id="PS50940"/>
    </source>
</evidence>
<dbReference type="OMA" id="VEQYCPN"/>
<dbReference type="InterPro" id="IPR051940">
    <property type="entry name" value="Chitin_bind-dev_reg"/>
</dbReference>
<feature type="region of interest" description="Disordered" evidence="6">
    <location>
        <begin position="110"/>
        <end position="168"/>
    </location>
</feature>
<name>B4LHV1_DROVI</name>
<evidence type="ECO:0000313" key="10">
    <source>
        <dbReference type="Proteomes" id="UP000008792"/>
    </source>
</evidence>
<evidence type="ECO:0000256" key="4">
    <source>
        <dbReference type="ARBA" id="ARBA00023157"/>
    </source>
</evidence>
<gene>
    <name evidence="9" type="primary">Dvir\GJ11406</name>
    <name evidence="9" type="ORF">Dvir_GJ11406</name>
</gene>
<feature type="chain" id="PRO_5002816105" description="Chitin-binding type-2 domain-containing protein" evidence="7">
    <location>
        <begin position="25"/>
        <end position="481"/>
    </location>
</feature>
<keyword evidence="5" id="KW-0325">Glycoprotein</keyword>
<dbReference type="eggNOG" id="ENOG502RXZX">
    <property type="taxonomic scope" value="Eukaryota"/>
</dbReference>
<dbReference type="PANTHER" id="PTHR23301">
    <property type="entry name" value="CHITIN BINDING PERITROPHIN-A"/>
    <property type="match status" value="1"/>
</dbReference>
<dbReference type="Pfam" id="PF01607">
    <property type="entry name" value="CBM_14"/>
    <property type="match status" value="5"/>
</dbReference>
<dbReference type="PhylomeDB" id="B4LHV1"/>
<dbReference type="InterPro" id="IPR002557">
    <property type="entry name" value="Chitin-bd_dom"/>
</dbReference>
<dbReference type="PANTHER" id="PTHR23301:SF0">
    <property type="entry name" value="CHITIN-BINDING TYPE-2 DOMAIN-CONTAINING PROTEIN-RELATED"/>
    <property type="match status" value="1"/>
</dbReference>
<dbReference type="Gene3D" id="2.170.140.10">
    <property type="entry name" value="Chitin binding domain"/>
    <property type="match status" value="4"/>
</dbReference>
<dbReference type="InParanoid" id="B4LHV1"/>
<dbReference type="HOGENOM" id="CLU_567754_0_0_1"/>
<dbReference type="SUPFAM" id="SSF57625">
    <property type="entry name" value="Invertebrate chitin-binding proteins"/>
    <property type="match status" value="5"/>
</dbReference>
<dbReference type="EMBL" id="CH940647">
    <property type="protein sequence ID" value="EDW70676.1"/>
    <property type="molecule type" value="Genomic_DNA"/>
</dbReference>
<keyword evidence="4" id="KW-1015">Disulfide bond</keyword>
<feature type="signal peptide" evidence="7">
    <location>
        <begin position="1"/>
        <end position="24"/>
    </location>
</feature>
<dbReference type="PROSITE" id="PS50940">
    <property type="entry name" value="CHIT_BIND_II"/>
    <property type="match status" value="4"/>
</dbReference>
<evidence type="ECO:0000256" key="3">
    <source>
        <dbReference type="ARBA" id="ARBA00022737"/>
    </source>
</evidence>
<protein>
    <recommendedName>
        <fullName evidence="8">Chitin-binding type-2 domain-containing protein</fullName>
    </recommendedName>
</protein>
<feature type="domain" description="Chitin-binding type-2" evidence="8">
    <location>
        <begin position="347"/>
        <end position="404"/>
    </location>
</feature>
<evidence type="ECO:0000256" key="6">
    <source>
        <dbReference type="SAM" id="MobiDB-lite"/>
    </source>
</evidence>
<evidence type="ECO:0000256" key="1">
    <source>
        <dbReference type="ARBA" id="ARBA00022669"/>
    </source>
</evidence>
<evidence type="ECO:0000256" key="7">
    <source>
        <dbReference type="SAM" id="SignalP"/>
    </source>
</evidence>
<dbReference type="GO" id="GO:0008061">
    <property type="term" value="F:chitin binding"/>
    <property type="evidence" value="ECO:0007669"/>
    <property type="project" value="UniProtKB-KW"/>
</dbReference>
<proteinExistence type="predicted"/>
<evidence type="ECO:0000256" key="5">
    <source>
        <dbReference type="ARBA" id="ARBA00023180"/>
    </source>
</evidence>
<keyword evidence="1" id="KW-0147">Chitin-binding</keyword>
<keyword evidence="10" id="KW-1185">Reference proteome</keyword>
<dbReference type="OrthoDB" id="6059830at2759"/>
<reference evidence="9 10" key="1">
    <citation type="journal article" date="2007" name="Nature">
        <title>Evolution of genes and genomes on the Drosophila phylogeny.</title>
        <authorList>
            <consortium name="Drosophila 12 Genomes Consortium"/>
            <person name="Clark A.G."/>
            <person name="Eisen M.B."/>
            <person name="Smith D.R."/>
            <person name="Bergman C.M."/>
            <person name="Oliver B."/>
            <person name="Markow T.A."/>
            <person name="Kaufman T.C."/>
            <person name="Kellis M."/>
            <person name="Gelbart W."/>
            <person name="Iyer V.N."/>
            <person name="Pollard D.A."/>
            <person name="Sackton T.B."/>
            <person name="Larracuente A.M."/>
            <person name="Singh N.D."/>
            <person name="Abad J.P."/>
            <person name="Abt D.N."/>
            <person name="Adryan B."/>
            <person name="Aguade M."/>
            <person name="Akashi H."/>
            <person name="Anderson W.W."/>
            <person name="Aquadro C.F."/>
            <person name="Ardell D.H."/>
            <person name="Arguello R."/>
            <person name="Artieri C.G."/>
            <person name="Barbash D.A."/>
            <person name="Barker D."/>
            <person name="Barsanti P."/>
            <person name="Batterham P."/>
            <person name="Batzoglou S."/>
            <person name="Begun D."/>
            <person name="Bhutkar A."/>
            <person name="Blanco E."/>
            <person name="Bosak S.A."/>
            <person name="Bradley R.K."/>
            <person name="Brand A.D."/>
            <person name="Brent M.R."/>
            <person name="Brooks A.N."/>
            <person name="Brown R.H."/>
            <person name="Butlin R.K."/>
            <person name="Caggese C."/>
            <person name="Calvi B.R."/>
            <person name="Bernardo de Carvalho A."/>
            <person name="Caspi A."/>
            <person name="Castrezana S."/>
            <person name="Celniker S.E."/>
            <person name="Chang J.L."/>
            <person name="Chapple C."/>
            <person name="Chatterji S."/>
            <person name="Chinwalla A."/>
            <person name="Civetta A."/>
            <person name="Clifton S.W."/>
            <person name="Comeron J.M."/>
            <person name="Costello J.C."/>
            <person name="Coyne J.A."/>
            <person name="Daub J."/>
            <person name="David R.G."/>
            <person name="Delcher A.L."/>
            <person name="Delehaunty K."/>
            <person name="Do C.B."/>
            <person name="Ebling H."/>
            <person name="Edwards K."/>
            <person name="Eickbush T."/>
            <person name="Evans J.D."/>
            <person name="Filipski A."/>
            <person name="Findeiss S."/>
            <person name="Freyhult E."/>
            <person name="Fulton L."/>
            <person name="Fulton R."/>
            <person name="Garcia A.C."/>
            <person name="Gardiner A."/>
            <person name="Garfield D.A."/>
            <person name="Garvin B.E."/>
            <person name="Gibson G."/>
            <person name="Gilbert D."/>
            <person name="Gnerre S."/>
            <person name="Godfrey J."/>
            <person name="Good R."/>
            <person name="Gotea V."/>
            <person name="Gravely B."/>
            <person name="Greenberg A.J."/>
            <person name="Griffiths-Jones S."/>
            <person name="Gross S."/>
            <person name="Guigo R."/>
            <person name="Gustafson E.A."/>
            <person name="Haerty W."/>
            <person name="Hahn M.W."/>
            <person name="Halligan D.L."/>
            <person name="Halpern A.L."/>
            <person name="Halter G.M."/>
            <person name="Han M.V."/>
            <person name="Heger A."/>
            <person name="Hillier L."/>
            <person name="Hinrichs A.S."/>
            <person name="Holmes I."/>
            <person name="Hoskins R.A."/>
            <person name="Hubisz M.J."/>
            <person name="Hultmark D."/>
            <person name="Huntley M.A."/>
            <person name="Jaffe D.B."/>
            <person name="Jagadeeshan S."/>
            <person name="Jeck W.R."/>
            <person name="Johnson J."/>
            <person name="Jones C.D."/>
            <person name="Jordan W.C."/>
            <person name="Karpen G.H."/>
            <person name="Kataoka E."/>
            <person name="Keightley P.D."/>
            <person name="Kheradpour P."/>
            <person name="Kirkness E.F."/>
            <person name="Koerich L.B."/>
            <person name="Kristiansen K."/>
            <person name="Kudrna D."/>
            <person name="Kulathinal R.J."/>
            <person name="Kumar S."/>
            <person name="Kwok R."/>
            <person name="Lander E."/>
            <person name="Langley C.H."/>
            <person name="Lapoint R."/>
            <person name="Lazzaro B.P."/>
            <person name="Lee S.J."/>
            <person name="Levesque L."/>
            <person name="Li R."/>
            <person name="Lin C.F."/>
            <person name="Lin M.F."/>
            <person name="Lindblad-Toh K."/>
            <person name="Llopart A."/>
            <person name="Long M."/>
            <person name="Low L."/>
            <person name="Lozovsky E."/>
            <person name="Lu J."/>
            <person name="Luo M."/>
            <person name="Machado C.A."/>
            <person name="Makalowski W."/>
            <person name="Marzo M."/>
            <person name="Matsuda M."/>
            <person name="Matzkin L."/>
            <person name="McAllister B."/>
            <person name="McBride C.S."/>
            <person name="McKernan B."/>
            <person name="McKernan K."/>
            <person name="Mendez-Lago M."/>
            <person name="Minx P."/>
            <person name="Mollenhauer M.U."/>
            <person name="Montooth K."/>
            <person name="Mount S.M."/>
            <person name="Mu X."/>
            <person name="Myers E."/>
            <person name="Negre B."/>
            <person name="Newfeld S."/>
            <person name="Nielsen R."/>
            <person name="Noor M.A."/>
            <person name="O'Grady P."/>
            <person name="Pachter L."/>
            <person name="Papaceit M."/>
            <person name="Parisi M.J."/>
            <person name="Parisi M."/>
            <person name="Parts L."/>
            <person name="Pedersen J.S."/>
            <person name="Pesole G."/>
            <person name="Phillippy A.M."/>
            <person name="Ponting C.P."/>
            <person name="Pop M."/>
            <person name="Porcelli D."/>
            <person name="Powell J.R."/>
            <person name="Prohaska S."/>
            <person name="Pruitt K."/>
            <person name="Puig M."/>
            <person name="Quesneville H."/>
            <person name="Ram K.R."/>
            <person name="Rand D."/>
            <person name="Rasmussen M.D."/>
            <person name="Reed L.K."/>
            <person name="Reenan R."/>
            <person name="Reily A."/>
            <person name="Remington K.A."/>
            <person name="Rieger T.T."/>
            <person name="Ritchie M.G."/>
            <person name="Robin C."/>
            <person name="Rogers Y.H."/>
            <person name="Rohde C."/>
            <person name="Rozas J."/>
            <person name="Rubenfield M.J."/>
            <person name="Ruiz A."/>
            <person name="Russo S."/>
            <person name="Salzberg S.L."/>
            <person name="Sanchez-Gracia A."/>
            <person name="Saranga D.J."/>
            <person name="Sato H."/>
            <person name="Schaeffer S.W."/>
            <person name="Schatz M.C."/>
            <person name="Schlenke T."/>
            <person name="Schwartz R."/>
            <person name="Segarra C."/>
            <person name="Singh R.S."/>
            <person name="Sirot L."/>
            <person name="Sirota M."/>
            <person name="Sisneros N.B."/>
            <person name="Smith C.D."/>
            <person name="Smith T.F."/>
            <person name="Spieth J."/>
            <person name="Stage D.E."/>
            <person name="Stark A."/>
            <person name="Stephan W."/>
            <person name="Strausberg R.L."/>
            <person name="Strempel S."/>
            <person name="Sturgill D."/>
            <person name="Sutton G."/>
            <person name="Sutton G.G."/>
            <person name="Tao W."/>
            <person name="Teichmann S."/>
            <person name="Tobari Y.N."/>
            <person name="Tomimura Y."/>
            <person name="Tsolas J.M."/>
            <person name="Valente V.L."/>
            <person name="Venter E."/>
            <person name="Venter J.C."/>
            <person name="Vicario S."/>
            <person name="Vieira F.G."/>
            <person name="Vilella A.J."/>
            <person name="Villasante A."/>
            <person name="Walenz B."/>
            <person name="Wang J."/>
            <person name="Wasserman M."/>
            <person name="Watts T."/>
            <person name="Wilson D."/>
            <person name="Wilson R.K."/>
            <person name="Wing R.A."/>
            <person name="Wolfner M.F."/>
            <person name="Wong A."/>
            <person name="Wong G.K."/>
            <person name="Wu C.I."/>
            <person name="Wu G."/>
            <person name="Yamamoto D."/>
            <person name="Yang H.P."/>
            <person name="Yang S.P."/>
            <person name="Yorke J.A."/>
            <person name="Yoshida K."/>
            <person name="Zdobnov E."/>
            <person name="Zhang P."/>
            <person name="Zhang Y."/>
            <person name="Zimin A.V."/>
            <person name="Baldwin J."/>
            <person name="Abdouelleil A."/>
            <person name="Abdulkadir J."/>
            <person name="Abebe A."/>
            <person name="Abera B."/>
            <person name="Abreu J."/>
            <person name="Acer S.C."/>
            <person name="Aftuck L."/>
            <person name="Alexander A."/>
            <person name="An P."/>
            <person name="Anderson E."/>
            <person name="Anderson S."/>
            <person name="Arachi H."/>
            <person name="Azer M."/>
            <person name="Bachantsang P."/>
            <person name="Barry A."/>
            <person name="Bayul T."/>
            <person name="Berlin A."/>
            <person name="Bessette D."/>
            <person name="Bloom T."/>
            <person name="Blye J."/>
            <person name="Boguslavskiy L."/>
            <person name="Bonnet C."/>
            <person name="Boukhgalter B."/>
            <person name="Bourzgui I."/>
            <person name="Brown A."/>
            <person name="Cahill P."/>
            <person name="Channer S."/>
            <person name="Cheshatsang Y."/>
            <person name="Chuda L."/>
            <person name="Citroen M."/>
            <person name="Collymore A."/>
            <person name="Cooke P."/>
            <person name="Costello M."/>
            <person name="D'Aco K."/>
            <person name="Daza R."/>
            <person name="De Haan G."/>
            <person name="DeGray S."/>
            <person name="DeMaso C."/>
            <person name="Dhargay N."/>
            <person name="Dooley K."/>
            <person name="Dooley E."/>
            <person name="Doricent M."/>
            <person name="Dorje P."/>
            <person name="Dorjee K."/>
            <person name="Dupes A."/>
            <person name="Elong R."/>
            <person name="Falk J."/>
            <person name="Farina A."/>
            <person name="Faro S."/>
            <person name="Ferguson D."/>
            <person name="Fisher S."/>
            <person name="Foley C.D."/>
            <person name="Franke A."/>
            <person name="Friedrich D."/>
            <person name="Gadbois L."/>
            <person name="Gearin G."/>
            <person name="Gearin C.R."/>
            <person name="Giannoukos G."/>
            <person name="Goode T."/>
            <person name="Graham J."/>
            <person name="Grandbois E."/>
            <person name="Grewal S."/>
            <person name="Gyaltsen K."/>
            <person name="Hafez N."/>
            <person name="Hagos B."/>
            <person name="Hall J."/>
            <person name="Henson C."/>
            <person name="Hollinger A."/>
            <person name="Honan T."/>
            <person name="Huard M.D."/>
            <person name="Hughes L."/>
            <person name="Hurhula B."/>
            <person name="Husby M.E."/>
            <person name="Kamat A."/>
            <person name="Kanga B."/>
            <person name="Kashin S."/>
            <person name="Khazanovich D."/>
            <person name="Kisner P."/>
            <person name="Lance K."/>
            <person name="Lara M."/>
            <person name="Lee W."/>
            <person name="Lennon N."/>
            <person name="Letendre F."/>
            <person name="LeVine R."/>
            <person name="Lipovsky A."/>
            <person name="Liu X."/>
            <person name="Liu J."/>
            <person name="Liu S."/>
            <person name="Lokyitsang T."/>
            <person name="Lokyitsang Y."/>
            <person name="Lubonja R."/>
            <person name="Lui A."/>
            <person name="MacDonald P."/>
            <person name="Magnisalis V."/>
            <person name="Maru K."/>
            <person name="Matthews C."/>
            <person name="McCusker W."/>
            <person name="McDonough S."/>
            <person name="Mehta T."/>
            <person name="Meldrim J."/>
            <person name="Meneus L."/>
            <person name="Mihai O."/>
            <person name="Mihalev A."/>
            <person name="Mihova T."/>
            <person name="Mittelman R."/>
            <person name="Mlenga V."/>
            <person name="Montmayeur A."/>
            <person name="Mulrain L."/>
            <person name="Navidi A."/>
            <person name="Naylor J."/>
            <person name="Negash T."/>
            <person name="Nguyen T."/>
            <person name="Nguyen N."/>
            <person name="Nicol R."/>
            <person name="Norbu C."/>
            <person name="Norbu N."/>
            <person name="Novod N."/>
            <person name="O'Neill B."/>
            <person name="Osman S."/>
            <person name="Markiewicz E."/>
            <person name="Oyono O.L."/>
            <person name="Patti C."/>
            <person name="Phunkhang P."/>
            <person name="Pierre F."/>
            <person name="Priest M."/>
            <person name="Raghuraman S."/>
            <person name="Rege F."/>
            <person name="Reyes R."/>
            <person name="Rise C."/>
            <person name="Rogov P."/>
            <person name="Ross K."/>
            <person name="Ryan E."/>
            <person name="Settipalli S."/>
            <person name="Shea T."/>
            <person name="Sherpa N."/>
            <person name="Shi L."/>
            <person name="Shih D."/>
            <person name="Sparrow T."/>
            <person name="Spaulding J."/>
            <person name="Stalker J."/>
            <person name="Stange-Thomann N."/>
            <person name="Stavropoulos S."/>
            <person name="Stone C."/>
            <person name="Strader C."/>
            <person name="Tesfaye S."/>
            <person name="Thomson T."/>
            <person name="Thoulutsang Y."/>
            <person name="Thoulutsang D."/>
            <person name="Topham K."/>
            <person name="Topping I."/>
            <person name="Tsamla T."/>
            <person name="Vassiliev H."/>
            <person name="Vo A."/>
            <person name="Wangchuk T."/>
            <person name="Wangdi T."/>
            <person name="Weiand M."/>
            <person name="Wilkinson J."/>
            <person name="Wilson A."/>
            <person name="Yadav S."/>
            <person name="Young G."/>
            <person name="Yu Q."/>
            <person name="Zembek L."/>
            <person name="Zhong D."/>
            <person name="Zimmer A."/>
            <person name="Zwirko Z."/>
            <person name="Jaffe D.B."/>
            <person name="Alvarez P."/>
            <person name="Brockman W."/>
            <person name="Butler J."/>
            <person name="Chin C."/>
            <person name="Gnerre S."/>
            <person name="Grabherr M."/>
            <person name="Kleber M."/>
            <person name="Mauceli E."/>
            <person name="MacCallum I."/>
        </authorList>
    </citation>
    <scope>NUCLEOTIDE SEQUENCE [LARGE SCALE GENOMIC DNA]</scope>
    <source>
        <strain evidence="10">Tucson 15010-1051.87</strain>
    </source>
</reference>
<dbReference type="AlphaFoldDB" id="B4LHV1"/>
<evidence type="ECO:0000313" key="9">
    <source>
        <dbReference type="EMBL" id="EDW70676.1"/>
    </source>
</evidence>
<feature type="domain" description="Chitin-binding type-2" evidence="8">
    <location>
        <begin position="177"/>
        <end position="234"/>
    </location>
</feature>
<dbReference type="GO" id="GO:0005576">
    <property type="term" value="C:extracellular region"/>
    <property type="evidence" value="ECO:0007669"/>
    <property type="project" value="InterPro"/>
</dbReference>
<feature type="domain" description="Chitin-binding type-2" evidence="8">
    <location>
        <begin position="424"/>
        <end position="481"/>
    </location>
</feature>
<dbReference type="STRING" id="7244.B4LHV1"/>
<organism evidence="9 10">
    <name type="scientific">Drosophila virilis</name>
    <name type="common">Fruit fly</name>
    <dbReference type="NCBI Taxonomy" id="7244"/>
    <lineage>
        <taxon>Eukaryota</taxon>
        <taxon>Metazoa</taxon>
        <taxon>Ecdysozoa</taxon>
        <taxon>Arthropoda</taxon>
        <taxon>Hexapoda</taxon>
        <taxon>Insecta</taxon>
        <taxon>Pterygota</taxon>
        <taxon>Neoptera</taxon>
        <taxon>Endopterygota</taxon>
        <taxon>Diptera</taxon>
        <taxon>Brachycera</taxon>
        <taxon>Muscomorpha</taxon>
        <taxon>Ephydroidea</taxon>
        <taxon>Drosophilidae</taxon>
        <taxon>Drosophila</taxon>
    </lineage>
</organism>
<keyword evidence="2 7" id="KW-0732">Signal</keyword>
<evidence type="ECO:0000256" key="2">
    <source>
        <dbReference type="ARBA" id="ARBA00022729"/>
    </source>
</evidence>
<accession>B4LHV1</accession>
<sequence>MCKIKEGIALIGCLLLMGVQCTVAQWSDICDDEADGTRLPVALDCARFVVCQEREVAEIRRCPRGLHFNAQLGECDFQWRADCRALSLFGKIAGDEECVCTCCAEECPDDELDQPTTPCPEGTTKDSTPTEGTTKESTTRESTTKESTFDPDPTEAPGSSTDPPTGGAVPAYCVDKRPDCVNQPDGVMLELPGVCTKFIQCSHGCVTEQICPSGLYFDPSQYACNHPWNVDCTPADADDVDGELAGPSGTSCSDQGVCAGQRDGKMFANPDTNGYFVCQCQCPVAMPCDANTKFNETAQVCDWDLTSGTIGGSSSVICPNGLVYNATSNQCDYPDGYVPEVVCENTSTICKGKPEGTLFPIEGICNKFYKCNYNCAVEKTCPNNLVYDSKAELCDYPQNVECPWEHTPPSGPNAGPSGISCESNGRCLGQREGILFPSLTSCSGYVVCQCECEVPMECGQGLYWDQKLSTCNYADKVDCSL</sequence>
<keyword evidence="3" id="KW-0677">Repeat</keyword>
<dbReference type="InterPro" id="IPR036508">
    <property type="entry name" value="Chitin-bd_dom_sf"/>
</dbReference>
<dbReference type="SMR" id="B4LHV1"/>
<feature type="domain" description="Chitin-binding type-2" evidence="8">
    <location>
        <begin position="27"/>
        <end position="85"/>
    </location>
</feature>
<dbReference type="SMART" id="SM00494">
    <property type="entry name" value="ChtBD2"/>
    <property type="match status" value="5"/>
</dbReference>
<feature type="compositionally biased region" description="Basic and acidic residues" evidence="6">
    <location>
        <begin position="133"/>
        <end position="148"/>
    </location>
</feature>
<dbReference type="Proteomes" id="UP000008792">
    <property type="component" value="Unassembled WGS sequence"/>
</dbReference>